<organism evidence="2 3">
    <name type="scientific">Salarias fasciatus</name>
    <name type="common">Jewelled blenny</name>
    <name type="synonym">Blennius fasciatus</name>
    <dbReference type="NCBI Taxonomy" id="181472"/>
    <lineage>
        <taxon>Eukaryota</taxon>
        <taxon>Metazoa</taxon>
        <taxon>Chordata</taxon>
        <taxon>Craniata</taxon>
        <taxon>Vertebrata</taxon>
        <taxon>Euteleostomi</taxon>
        <taxon>Actinopterygii</taxon>
        <taxon>Neopterygii</taxon>
        <taxon>Teleostei</taxon>
        <taxon>Neoteleostei</taxon>
        <taxon>Acanthomorphata</taxon>
        <taxon>Ovalentaria</taxon>
        <taxon>Blenniimorphae</taxon>
        <taxon>Blenniiformes</taxon>
        <taxon>Blennioidei</taxon>
        <taxon>Blenniidae</taxon>
        <taxon>Salariinae</taxon>
        <taxon>Salarias</taxon>
    </lineage>
</organism>
<dbReference type="OMA" id="RLGKCQV"/>
<dbReference type="PROSITE" id="PS51507">
    <property type="entry name" value="IRF_2"/>
    <property type="match status" value="1"/>
</dbReference>
<dbReference type="PRINTS" id="PR00267">
    <property type="entry name" value="INTFRNREGFCT"/>
</dbReference>
<reference evidence="2" key="3">
    <citation type="submission" date="2025-09" db="UniProtKB">
        <authorList>
            <consortium name="Ensembl"/>
        </authorList>
    </citation>
    <scope>IDENTIFICATION</scope>
</reference>
<dbReference type="InterPro" id="IPR008984">
    <property type="entry name" value="SMAD_FHA_dom_sf"/>
</dbReference>
<dbReference type="Pfam" id="PF00605">
    <property type="entry name" value="IRF"/>
    <property type="match status" value="1"/>
</dbReference>
<dbReference type="SMART" id="SM01243">
    <property type="entry name" value="IRF-3"/>
    <property type="match status" value="1"/>
</dbReference>
<dbReference type="Gene3D" id="1.10.10.10">
    <property type="entry name" value="Winged helix-like DNA-binding domain superfamily/Winged helix DNA-binding domain"/>
    <property type="match status" value="1"/>
</dbReference>
<evidence type="ECO:0000259" key="1">
    <source>
        <dbReference type="PROSITE" id="PS51507"/>
    </source>
</evidence>
<keyword evidence="3" id="KW-1185">Reference proteome</keyword>
<dbReference type="SUPFAM" id="SSF46785">
    <property type="entry name" value="Winged helix' DNA-binding domain"/>
    <property type="match status" value="1"/>
</dbReference>
<accession>A0A672F8P1</accession>
<dbReference type="InterPro" id="IPR017855">
    <property type="entry name" value="SMAD-like_dom_sf"/>
</dbReference>
<dbReference type="InParanoid" id="A0A672F8P1"/>
<dbReference type="Ensembl" id="ENSSFAT00005003444.1">
    <property type="protein sequence ID" value="ENSSFAP00005003201.1"/>
    <property type="gene ID" value="ENSSFAG00005002161.1"/>
</dbReference>
<dbReference type="CDD" id="cd00103">
    <property type="entry name" value="IRF"/>
    <property type="match status" value="1"/>
</dbReference>
<protein>
    <submittedName>
        <fullName evidence="2">Interferon regulatory factor 3-like</fullName>
    </submittedName>
</protein>
<dbReference type="InterPro" id="IPR019471">
    <property type="entry name" value="Interferon_reg_factor-3"/>
</dbReference>
<dbReference type="InterPro" id="IPR036390">
    <property type="entry name" value="WH_DNA-bd_sf"/>
</dbReference>
<name>A0A672F8P1_SALFA</name>
<feature type="domain" description="IRF tryptophan pentad repeat" evidence="1">
    <location>
        <begin position="11"/>
        <end position="114"/>
    </location>
</feature>
<dbReference type="Pfam" id="PF10401">
    <property type="entry name" value="IRF-3"/>
    <property type="match status" value="1"/>
</dbReference>
<sequence length="447" mass="50525">CCCPCFIKLEKPQFATWLIEQVGTGQYPGLHYVAQNKFRVPWKHLSRKDCNDEDSGIFRAWAIASGKINEFPNDKARWKTNFRCALNTLNQQFKMIEDNSKNSEDPHKIYEIINTRYNYETLPTQESQEDPALFLSPTTYFPSGSECDLLNNFMALDLDFQPTEQQPWIENYMQPDPVVVVGGYPAAAENHPQFLPQQPANYEVAPGPVPSSPHQPSIYDLEISIHYRKKEMLKQTLSAVRLQLHYGCEVPGLNAHALCFPSPDGLIDHKQIDYTSRLLNSIQRGLLLEVKECGIYATRHDKCHVFASTSDPNVAHPQPAKLPQSIKVPLLDFKKFVHELKQFTEHSGRSPEYTINMCFGEKFPDGKPLEKKLIVVKVVPLLCRYLHEMAQMGGASSLHSANVSLQTSHNSLMDLISSVFGPPSAEEPPTSPTSNGIAHHIMMMQTM</sequence>
<dbReference type="GO" id="GO:0005634">
    <property type="term" value="C:nucleus"/>
    <property type="evidence" value="ECO:0007669"/>
    <property type="project" value="TreeGrafter"/>
</dbReference>
<dbReference type="GO" id="GO:0000981">
    <property type="term" value="F:DNA-binding transcription factor activity, RNA polymerase II-specific"/>
    <property type="evidence" value="ECO:0007669"/>
    <property type="project" value="TreeGrafter"/>
</dbReference>
<reference evidence="2" key="1">
    <citation type="submission" date="2019-06" db="EMBL/GenBank/DDBJ databases">
        <authorList>
            <consortium name="Wellcome Sanger Institute Data Sharing"/>
        </authorList>
    </citation>
    <scope>NUCLEOTIDE SEQUENCE [LARGE SCALE GENOMIC DNA]</scope>
</reference>
<dbReference type="GO" id="GO:0002376">
    <property type="term" value="P:immune system process"/>
    <property type="evidence" value="ECO:0007669"/>
    <property type="project" value="TreeGrafter"/>
</dbReference>
<dbReference type="GO" id="GO:0000978">
    <property type="term" value="F:RNA polymerase II cis-regulatory region sequence-specific DNA binding"/>
    <property type="evidence" value="ECO:0007669"/>
    <property type="project" value="TreeGrafter"/>
</dbReference>
<dbReference type="Proteomes" id="UP000472267">
    <property type="component" value="Chromosome 7"/>
</dbReference>
<dbReference type="PANTHER" id="PTHR11949:SF2">
    <property type="entry name" value="INTERFERON REGULATORY FACTOR 7"/>
    <property type="match status" value="1"/>
</dbReference>
<dbReference type="SUPFAM" id="SSF49879">
    <property type="entry name" value="SMAD/FHA domain"/>
    <property type="match status" value="1"/>
</dbReference>
<reference evidence="2" key="2">
    <citation type="submission" date="2025-08" db="UniProtKB">
        <authorList>
            <consortium name="Ensembl"/>
        </authorList>
    </citation>
    <scope>IDENTIFICATION</scope>
</reference>
<dbReference type="GO" id="GO:0045893">
    <property type="term" value="P:positive regulation of DNA-templated transcription"/>
    <property type="evidence" value="ECO:0007669"/>
    <property type="project" value="UniProtKB-ARBA"/>
</dbReference>
<proteinExistence type="predicted"/>
<dbReference type="SMART" id="SM00348">
    <property type="entry name" value="IRF"/>
    <property type="match status" value="1"/>
</dbReference>
<dbReference type="FunFam" id="1.10.10.10:FF:000631">
    <property type="entry name" value="Interferon regulatory factor 7"/>
    <property type="match status" value="1"/>
</dbReference>
<evidence type="ECO:0000313" key="3">
    <source>
        <dbReference type="Proteomes" id="UP000472267"/>
    </source>
</evidence>
<dbReference type="InterPro" id="IPR001346">
    <property type="entry name" value="Interferon_reg_fact_DNA-bd_dom"/>
</dbReference>
<dbReference type="FunCoup" id="A0A672F8P1">
    <property type="interactions" value="891"/>
</dbReference>
<dbReference type="AlphaFoldDB" id="A0A672F8P1"/>
<evidence type="ECO:0000313" key="2">
    <source>
        <dbReference type="Ensembl" id="ENSSFAP00005003201.1"/>
    </source>
</evidence>
<gene>
    <name evidence="2" type="primary">irf7</name>
</gene>
<dbReference type="PANTHER" id="PTHR11949">
    <property type="entry name" value="INTERFERON REGULATORY FACTOR"/>
    <property type="match status" value="1"/>
</dbReference>
<dbReference type="Gene3D" id="2.60.200.10">
    <property type="match status" value="1"/>
</dbReference>
<dbReference type="InterPro" id="IPR036388">
    <property type="entry name" value="WH-like_DNA-bd_sf"/>
</dbReference>